<evidence type="ECO:0000313" key="2">
    <source>
        <dbReference type="Proteomes" id="UP000594121"/>
    </source>
</evidence>
<dbReference type="EMBL" id="CP062310">
    <property type="protein sequence ID" value="QOJ78180.1"/>
    <property type="molecule type" value="Genomic_DNA"/>
</dbReference>
<dbReference type="KEGG" id="thel:IG193_05205"/>
<organism evidence="1 2">
    <name type="scientific">Infirmifilum lucidum</name>
    <dbReference type="NCBI Taxonomy" id="2776706"/>
    <lineage>
        <taxon>Archaea</taxon>
        <taxon>Thermoproteota</taxon>
        <taxon>Thermoprotei</taxon>
        <taxon>Thermofilales</taxon>
        <taxon>Thermofilaceae</taxon>
        <taxon>Infirmifilum</taxon>
    </lineage>
</organism>
<dbReference type="Proteomes" id="UP000594121">
    <property type="component" value="Chromosome"/>
</dbReference>
<name>A0A7L9FEG1_9CREN</name>
<dbReference type="InParanoid" id="A0A7L9FEG1"/>
<accession>A0A7L9FEG1</accession>
<reference evidence="1 2" key="1">
    <citation type="submission" date="2020-10" db="EMBL/GenBank/DDBJ databases">
        <title>Thermofilum lucidum 3507LT sp. nov. a novel member of Thermofilaceae family isolated from Chile hot spring, and proposal of description order Thermofilales.</title>
        <authorList>
            <person name="Zayulina K.S."/>
            <person name="Elcheninov A.G."/>
            <person name="Toshchakov S.V."/>
            <person name="Kublanov I.V."/>
        </authorList>
    </citation>
    <scope>NUCLEOTIDE SEQUENCE [LARGE SCALE GENOMIC DNA]</scope>
    <source>
        <strain evidence="1 2">3507LT</strain>
    </source>
</reference>
<gene>
    <name evidence="1" type="ORF">IG193_05205</name>
</gene>
<sequence length="89" mass="10336">MRKAYPHNVDIKEAILDVLSRDPLIKPVDFVDRVKERLEERGFFTGLVTAKRVWKVYEEMVRSGDVFDILGVVRKDKADEAGESFLEPR</sequence>
<protein>
    <submittedName>
        <fullName evidence="1">Uncharacterized protein</fullName>
    </submittedName>
</protein>
<dbReference type="AlphaFoldDB" id="A0A7L9FEG1"/>
<keyword evidence="2" id="KW-1185">Reference proteome</keyword>
<evidence type="ECO:0000313" key="1">
    <source>
        <dbReference type="EMBL" id="QOJ78180.1"/>
    </source>
</evidence>
<proteinExistence type="predicted"/>